<gene>
    <name evidence="1" type="ORF">SI7747_15018359</name>
</gene>
<dbReference type="AlphaFoldDB" id="A0A7I8JQB6"/>
<accession>A0A7I8JQB6</accession>
<dbReference type="Proteomes" id="UP001189122">
    <property type="component" value="Unassembled WGS sequence"/>
</dbReference>
<organism evidence="1">
    <name type="scientific">Spirodela intermedia</name>
    <name type="common">Intermediate duckweed</name>
    <dbReference type="NCBI Taxonomy" id="51605"/>
    <lineage>
        <taxon>Eukaryota</taxon>
        <taxon>Viridiplantae</taxon>
        <taxon>Streptophyta</taxon>
        <taxon>Embryophyta</taxon>
        <taxon>Tracheophyta</taxon>
        <taxon>Spermatophyta</taxon>
        <taxon>Magnoliopsida</taxon>
        <taxon>Liliopsida</taxon>
        <taxon>Araceae</taxon>
        <taxon>Lemnoideae</taxon>
        <taxon>Spirodela</taxon>
    </lineage>
</organism>
<dbReference type="EMBL" id="CACRZD030000015">
    <property type="protein sequence ID" value="CAA6671951.1"/>
    <property type="molecule type" value="Genomic_DNA"/>
</dbReference>
<name>A0A7I8JQB6_SPIIN</name>
<reference evidence="1 2" key="1">
    <citation type="submission" date="2019-12" db="EMBL/GenBank/DDBJ databases">
        <authorList>
            <person name="Scholz U."/>
            <person name="Mascher M."/>
            <person name="Fiebig A."/>
        </authorList>
    </citation>
    <scope>NUCLEOTIDE SEQUENCE</scope>
</reference>
<proteinExistence type="predicted"/>
<dbReference type="EMBL" id="LR743602">
    <property type="protein sequence ID" value="CAA2632774.1"/>
    <property type="molecule type" value="Genomic_DNA"/>
</dbReference>
<evidence type="ECO:0000313" key="2">
    <source>
        <dbReference type="Proteomes" id="UP001189122"/>
    </source>
</evidence>
<keyword evidence="2" id="KW-1185">Reference proteome</keyword>
<protein>
    <submittedName>
        <fullName evidence="1">Uncharacterized protein</fullName>
    </submittedName>
</protein>
<evidence type="ECO:0000313" key="1">
    <source>
        <dbReference type="EMBL" id="CAA2632774.1"/>
    </source>
</evidence>
<sequence>MSTQFGYPQEESICVLNYSTLKSQLCCFIFIHYGIICHEYNQ</sequence>